<gene>
    <name evidence="2" type="ORF">WICANDRAFT_76659</name>
</gene>
<proteinExistence type="predicted"/>
<dbReference type="EMBL" id="KV454208">
    <property type="protein sequence ID" value="ODQ62492.1"/>
    <property type="molecule type" value="Genomic_DNA"/>
</dbReference>
<reference evidence="2 3" key="1">
    <citation type="journal article" date="2016" name="Proc. Natl. Acad. Sci. U.S.A.">
        <title>Comparative genomics of biotechnologically important yeasts.</title>
        <authorList>
            <person name="Riley R."/>
            <person name="Haridas S."/>
            <person name="Wolfe K.H."/>
            <person name="Lopes M.R."/>
            <person name="Hittinger C.T."/>
            <person name="Goeker M."/>
            <person name="Salamov A.A."/>
            <person name="Wisecaver J.H."/>
            <person name="Long T.M."/>
            <person name="Calvey C.H."/>
            <person name="Aerts A.L."/>
            <person name="Barry K.W."/>
            <person name="Choi C."/>
            <person name="Clum A."/>
            <person name="Coughlan A.Y."/>
            <person name="Deshpande S."/>
            <person name="Douglass A.P."/>
            <person name="Hanson S.J."/>
            <person name="Klenk H.-P."/>
            <person name="LaButti K.M."/>
            <person name="Lapidus A."/>
            <person name="Lindquist E.A."/>
            <person name="Lipzen A.M."/>
            <person name="Meier-Kolthoff J.P."/>
            <person name="Ohm R.A."/>
            <person name="Otillar R.P."/>
            <person name="Pangilinan J.L."/>
            <person name="Peng Y."/>
            <person name="Rokas A."/>
            <person name="Rosa C.A."/>
            <person name="Scheuner C."/>
            <person name="Sibirny A.A."/>
            <person name="Slot J.C."/>
            <person name="Stielow J.B."/>
            <person name="Sun H."/>
            <person name="Kurtzman C.P."/>
            <person name="Blackwell M."/>
            <person name="Grigoriev I.V."/>
            <person name="Jeffries T.W."/>
        </authorList>
    </citation>
    <scope>NUCLEOTIDE SEQUENCE [LARGE SCALE GENOMIC DNA]</scope>
    <source>
        <strain evidence="3">ATCC 58044 / CBS 1984 / NCYC 433 / NRRL Y-366-8</strain>
    </source>
</reference>
<dbReference type="Proteomes" id="UP000094112">
    <property type="component" value="Unassembled WGS sequence"/>
</dbReference>
<keyword evidence="3" id="KW-1185">Reference proteome</keyword>
<sequence length="514" mass="58780">MLLKSFLCCLGASSFVFSAPVHHKDAELVHSTATSESYSISNATNVLQNELESIMMVKHLDNSSASEEDLQEDVLVIPRHHINEKVMNGLGFKHIIKHAKKFKMSNQAFDAQLEIMVPEKTKPLFLFNTTDPLKIPLQKTRTEYASFIDHAIPFELPEFTSLIDYYLVLPVPTGFDKKLLHENDIILTSRFKLPIFKHSLEESDPLLVFMFRSGNSVFEAKEYNIPLMKVKNYMGNQDLNLFFDIFAQNWISSVGYSHLIHSVFCTLNIEAATQSYCIKIKEDMNNLVLFPAFNGLKKHIKRDRLTERDTAFSSKTSTQRTNEDSNFPELTLPLSIIKDNDEESATSVDTYTPRAKGYSQVVTKLKTIKHKLQGRDAGVVDKHYEASKVEQLKNEIEHRLKLKKDKKKDKSDSNTFVISKASKDDERELTKSGKRIKKLFKTKASKEPVSEEEQKMIQKQTKDTIKEIKSYATTAATKEQLKEKTGNVVEECVPITWVNVFHQSIFGKQKFCGM</sequence>
<name>A0A1E3PC01_WICAA</name>
<keyword evidence="1" id="KW-0732">Signal</keyword>
<organism evidence="2 3">
    <name type="scientific">Wickerhamomyces anomalus (strain ATCC 58044 / CBS 1984 / NCYC 433 / NRRL Y-366-8)</name>
    <name type="common">Yeast</name>
    <name type="synonym">Hansenula anomala</name>
    <dbReference type="NCBI Taxonomy" id="683960"/>
    <lineage>
        <taxon>Eukaryota</taxon>
        <taxon>Fungi</taxon>
        <taxon>Dikarya</taxon>
        <taxon>Ascomycota</taxon>
        <taxon>Saccharomycotina</taxon>
        <taxon>Saccharomycetes</taxon>
        <taxon>Phaffomycetales</taxon>
        <taxon>Wickerhamomycetaceae</taxon>
        <taxon>Wickerhamomyces</taxon>
    </lineage>
</organism>
<evidence type="ECO:0000313" key="3">
    <source>
        <dbReference type="Proteomes" id="UP000094112"/>
    </source>
</evidence>
<dbReference type="AlphaFoldDB" id="A0A1E3PC01"/>
<dbReference type="OrthoDB" id="4013163at2759"/>
<feature type="signal peptide" evidence="1">
    <location>
        <begin position="1"/>
        <end position="18"/>
    </location>
</feature>
<dbReference type="GeneID" id="30201674"/>
<dbReference type="RefSeq" id="XP_019041699.1">
    <property type="nucleotide sequence ID" value="XM_019184428.1"/>
</dbReference>
<feature type="chain" id="PRO_5009133787" evidence="1">
    <location>
        <begin position="19"/>
        <end position="514"/>
    </location>
</feature>
<protein>
    <submittedName>
        <fullName evidence="2">Uncharacterized protein</fullName>
    </submittedName>
</protein>
<evidence type="ECO:0000256" key="1">
    <source>
        <dbReference type="SAM" id="SignalP"/>
    </source>
</evidence>
<dbReference type="STRING" id="683960.A0A1E3PC01"/>
<accession>A0A1E3PC01</accession>
<evidence type="ECO:0000313" key="2">
    <source>
        <dbReference type="EMBL" id="ODQ62492.1"/>
    </source>
</evidence>